<gene>
    <name evidence="1" type="ORF">QF025_000036</name>
</gene>
<accession>A0ABD5C8W5</accession>
<dbReference type="Pfam" id="PF09392">
    <property type="entry name" value="T3SS_needle_F"/>
    <property type="match status" value="1"/>
</dbReference>
<dbReference type="SUPFAM" id="SSF140129">
    <property type="entry name" value="MxiH-like"/>
    <property type="match status" value="1"/>
</dbReference>
<organism evidence="1 2">
    <name type="scientific">Paraburkholderia graminis</name>
    <dbReference type="NCBI Taxonomy" id="60548"/>
    <lineage>
        <taxon>Bacteria</taxon>
        <taxon>Pseudomonadati</taxon>
        <taxon>Pseudomonadota</taxon>
        <taxon>Betaproteobacteria</taxon>
        <taxon>Burkholderiales</taxon>
        <taxon>Burkholderiaceae</taxon>
        <taxon>Paraburkholderia</taxon>
    </lineage>
</organism>
<name>A0ABD5C8W5_9BURK</name>
<evidence type="ECO:0000313" key="2">
    <source>
        <dbReference type="Proteomes" id="UP001245184"/>
    </source>
</evidence>
<protein>
    <submittedName>
        <fullName evidence="1">Type III secretion apparatus needle protein</fullName>
    </submittedName>
</protein>
<dbReference type="Gene3D" id="1.20.58.90">
    <property type="match status" value="1"/>
</dbReference>
<evidence type="ECO:0000313" key="1">
    <source>
        <dbReference type="EMBL" id="MDR6201316.1"/>
    </source>
</evidence>
<reference evidence="1 2" key="1">
    <citation type="submission" date="2023-08" db="EMBL/GenBank/DDBJ databases">
        <title>Genome sequencing of plant associated microbes to promote plant fitness in Sorghum bicolor and Oryza sativa.</title>
        <authorList>
            <person name="Coleman-Derr D."/>
        </authorList>
    </citation>
    <scope>NUCLEOTIDE SEQUENCE [LARGE SCALE GENOMIC DNA]</scope>
    <source>
        <strain evidence="1 2">SLBN-33</strain>
    </source>
</reference>
<comment type="caution">
    <text evidence="1">The sequence shown here is derived from an EMBL/GenBank/DDBJ whole genome shotgun (WGS) entry which is preliminary data.</text>
</comment>
<dbReference type="EMBL" id="JAVIZN010000001">
    <property type="protein sequence ID" value="MDR6201316.1"/>
    <property type="molecule type" value="Genomic_DNA"/>
</dbReference>
<dbReference type="AlphaFoldDB" id="A0ABD5C8W5"/>
<proteinExistence type="predicted"/>
<dbReference type="RefSeq" id="WP_310029460.1">
    <property type="nucleotide sequence ID" value="NZ_JAVIZN010000001.1"/>
</dbReference>
<sequence>MSISSSDPNQIYNTLEQQTAQLGQEVTSMAQNVDMTDPNQALKFQRATMKYQTLIGANSGYIDMLKRLLSGIIQKI</sequence>
<dbReference type="Proteomes" id="UP001245184">
    <property type="component" value="Unassembled WGS sequence"/>
</dbReference>
<dbReference type="InterPro" id="IPR021123">
    <property type="entry name" value="T3SS_needle-like"/>
</dbReference>
<dbReference type="InterPro" id="IPR037203">
    <property type="entry name" value="T3SS_needle-like_sf"/>
</dbReference>